<dbReference type="Gene3D" id="2.40.30.170">
    <property type="match status" value="2"/>
</dbReference>
<feature type="coiled-coil region" evidence="3">
    <location>
        <begin position="99"/>
        <end position="166"/>
    </location>
</feature>
<reference evidence="4 5" key="1">
    <citation type="journal article" date="2010" name="J. Bacteriol.">
        <title>Genome sequence of Lentisphaera araneosa HTCC2155T, the type species of the order Lentisphaerales in the phylum Lentisphaerae.</title>
        <authorList>
            <person name="Thrash J.C."/>
            <person name="Cho J.C."/>
            <person name="Vergin K.L."/>
            <person name="Morris R.M."/>
            <person name="Giovannoni S.J."/>
        </authorList>
    </citation>
    <scope>NUCLEOTIDE SEQUENCE [LARGE SCALE GENOMIC DNA]</scope>
    <source>
        <strain evidence="4 5">HTCC2155</strain>
    </source>
</reference>
<dbReference type="PANTHER" id="PTHR32347:SF23">
    <property type="entry name" value="BLL5650 PROTEIN"/>
    <property type="match status" value="1"/>
</dbReference>
<name>A6DSJ5_9BACT</name>
<protein>
    <submittedName>
        <fullName evidence="4">Uncharacterized protein</fullName>
    </submittedName>
</protein>
<evidence type="ECO:0000313" key="4">
    <source>
        <dbReference type="EMBL" id="EDM25348.1"/>
    </source>
</evidence>
<dbReference type="eggNOG" id="COG0845">
    <property type="taxonomic scope" value="Bacteria"/>
</dbReference>
<keyword evidence="2 3" id="KW-0175">Coiled coil</keyword>
<comment type="subcellular location">
    <subcellularLocation>
        <location evidence="1">Cell envelope</location>
    </subcellularLocation>
</comment>
<proteinExistence type="predicted"/>
<feature type="coiled-coil region" evidence="3">
    <location>
        <begin position="518"/>
        <end position="559"/>
    </location>
</feature>
<dbReference type="RefSeq" id="WP_007280804.1">
    <property type="nucleotide sequence ID" value="NZ_ABCK01000031.1"/>
</dbReference>
<organism evidence="4 5">
    <name type="scientific">Lentisphaera araneosa HTCC2155</name>
    <dbReference type="NCBI Taxonomy" id="313628"/>
    <lineage>
        <taxon>Bacteria</taxon>
        <taxon>Pseudomonadati</taxon>
        <taxon>Lentisphaerota</taxon>
        <taxon>Lentisphaeria</taxon>
        <taxon>Lentisphaerales</taxon>
        <taxon>Lentisphaeraceae</taxon>
        <taxon>Lentisphaera</taxon>
    </lineage>
</organism>
<dbReference type="PANTHER" id="PTHR32347">
    <property type="entry name" value="EFFLUX SYSTEM COMPONENT YKNX-RELATED"/>
    <property type="match status" value="1"/>
</dbReference>
<evidence type="ECO:0000256" key="2">
    <source>
        <dbReference type="ARBA" id="ARBA00023054"/>
    </source>
</evidence>
<keyword evidence="5" id="KW-1185">Reference proteome</keyword>
<dbReference type="STRING" id="313628.LNTAR_21920"/>
<evidence type="ECO:0000256" key="1">
    <source>
        <dbReference type="ARBA" id="ARBA00004196"/>
    </source>
</evidence>
<dbReference type="OrthoDB" id="9811754at2"/>
<dbReference type="EMBL" id="ABCK01000031">
    <property type="protein sequence ID" value="EDM25348.1"/>
    <property type="molecule type" value="Genomic_DNA"/>
</dbReference>
<feature type="coiled-coil region" evidence="3">
    <location>
        <begin position="242"/>
        <end position="269"/>
    </location>
</feature>
<dbReference type="AlphaFoldDB" id="A6DSJ5"/>
<sequence length="852" mass="96968">MLYKTTLILISLCFSTFAEQAKLQPYTPAVSLRVESQAKSAQSFKSGRSTSVIDFILPDGAAVKEGDVVIRFNSERVRHRYDQKVNAKNSSEITYKNKIFDINNNIKDLKNELKDHKEAILTQEVTLDTVLNLPKQETVKLSKSNLRVSEVDYEAAKEEMEKAKVRYEKGYISSVEYAEIELNYNIKKNSLNQKQELLQISERKADPRDVKKQELKLENNKLQHAFSLKSLADSTKIADSKIKKQEKYLEKLDDDIERYSERLEKLSHKAEIDGYVKYANISSPIEAGSIIYWGQSVASIPDLSSTYFTAYLPETKIKHFKVGGKGTIQVSGRLDTQLKVRISKISATPEDIAYQTKISWGKTAKTTGVKFYLLTLKPEELPSWLRPGMTGMLDLSTEEQERFAVPADLIHHRDNKTYIAYDNIMNEVSGEFQGKYFFFTQPEDYQSRSFQKSAPWPLKDEAISEEFTGNSLVLRGEMNAVRENLVIVPFLSDKTTISWLIPEESRVEQGEILAKLDATELDETILKAETKLADLEEALENAKTKLEKTQDEFAFDKKRLKNSLESARFSKDIVVNPLLSATLVNKRYTWKSLKIQLDHKQFLYNRLKAKPSHLVSSSEMAKAKLAYEEAVLKLEKAKIDLDEEEKGATSAEIAKAEIDFELAKDNIDRVIQRMPIDIEEDKNTLKSAEIALDNHKTYLIKLKQEYESLTIKAPTKGTVHYKKLWGSNGVTKVDIGTEVRSWNRILSLPETDTMTVKVKVLEKFHPMIKENVEVNITIASIEGRVFKGTLGKPGFNFEPDNEIEQSTDPYSSREPTGKVFSIYEIKLPPLNKYHIKPGSVAKVEIPLEGGEL</sequence>
<accession>A6DSJ5</accession>
<comment type="caution">
    <text evidence="4">The sequence shown here is derived from an EMBL/GenBank/DDBJ whole genome shotgun (WGS) entry which is preliminary data.</text>
</comment>
<dbReference type="GO" id="GO:0030313">
    <property type="term" value="C:cell envelope"/>
    <property type="evidence" value="ECO:0007669"/>
    <property type="project" value="UniProtKB-SubCell"/>
</dbReference>
<feature type="coiled-coil region" evidence="3">
    <location>
        <begin position="620"/>
        <end position="705"/>
    </location>
</feature>
<gene>
    <name evidence="4" type="ORF">LNTAR_21920</name>
</gene>
<evidence type="ECO:0000313" key="5">
    <source>
        <dbReference type="Proteomes" id="UP000004947"/>
    </source>
</evidence>
<dbReference type="Proteomes" id="UP000004947">
    <property type="component" value="Unassembled WGS sequence"/>
</dbReference>
<evidence type="ECO:0000256" key="3">
    <source>
        <dbReference type="SAM" id="Coils"/>
    </source>
</evidence>
<dbReference type="InterPro" id="IPR050465">
    <property type="entry name" value="UPF0194_transport"/>
</dbReference>